<dbReference type="GO" id="GO:0032993">
    <property type="term" value="C:protein-DNA complex"/>
    <property type="evidence" value="ECO:0007669"/>
    <property type="project" value="TreeGrafter"/>
</dbReference>
<accession>A0A937M2Z4</accession>
<dbReference type="GO" id="GO:0006285">
    <property type="term" value="P:base-excision repair, AP site formation"/>
    <property type="evidence" value="ECO:0007669"/>
    <property type="project" value="TreeGrafter"/>
</dbReference>
<protein>
    <submittedName>
        <fullName evidence="3">DNA-3-methyladenine glycosylase 2 family protein</fullName>
    </submittedName>
</protein>
<evidence type="ECO:0000256" key="1">
    <source>
        <dbReference type="ARBA" id="ARBA00022763"/>
    </source>
</evidence>
<evidence type="ECO:0000313" key="3">
    <source>
        <dbReference type="EMBL" id="MBL6903681.1"/>
    </source>
</evidence>
<proteinExistence type="predicted"/>
<gene>
    <name evidence="3" type="ORF">ISR29_05715</name>
</gene>
<dbReference type="GO" id="GO:0032131">
    <property type="term" value="F:alkylated DNA binding"/>
    <property type="evidence" value="ECO:0007669"/>
    <property type="project" value="TreeGrafter"/>
</dbReference>
<sequence>MDKRAEIAYRFIKKQSKKHGHSKFYNFLSKANKISLDNNKEDQLFFFLIKTIISQQVSTIAARTIWGRLRPIIELNKDNITEDVLRSAGISRQKAAYILGILNNKIIKSHSKRTLKNYSQDELSKMFIEIKGIGPWTIGITRMFYICDEDVWLDGDLGINKALKTFLPNVDYKNLTEIYSPYRTYLSLYLWKGLDSF</sequence>
<dbReference type="PANTHER" id="PTHR43003">
    <property type="entry name" value="DNA-3-METHYLADENINE GLYCOSYLASE"/>
    <property type="match status" value="1"/>
</dbReference>
<dbReference type="SUPFAM" id="SSF48150">
    <property type="entry name" value="DNA-glycosylase"/>
    <property type="match status" value="1"/>
</dbReference>
<keyword evidence="1" id="KW-0227">DNA damage</keyword>
<keyword evidence="2" id="KW-0234">DNA repair</keyword>
<dbReference type="InterPro" id="IPR011257">
    <property type="entry name" value="DNA_glycosylase"/>
</dbReference>
<dbReference type="AlphaFoldDB" id="A0A937M2Z4"/>
<dbReference type="GO" id="GO:0043916">
    <property type="term" value="F:DNA-7-methylguanine glycosylase activity"/>
    <property type="evidence" value="ECO:0007669"/>
    <property type="project" value="TreeGrafter"/>
</dbReference>
<dbReference type="EMBL" id="JADHSG010000010">
    <property type="protein sequence ID" value="MBL6903681.1"/>
    <property type="molecule type" value="Genomic_DNA"/>
</dbReference>
<evidence type="ECO:0000313" key="4">
    <source>
        <dbReference type="Proteomes" id="UP000705230"/>
    </source>
</evidence>
<dbReference type="InterPro" id="IPR051912">
    <property type="entry name" value="Alkylbase_DNA_Glycosylase/TA"/>
</dbReference>
<dbReference type="Gene3D" id="1.10.340.30">
    <property type="entry name" value="Hypothetical protein, domain 2"/>
    <property type="match status" value="1"/>
</dbReference>
<evidence type="ECO:0000256" key="2">
    <source>
        <dbReference type="ARBA" id="ARBA00023204"/>
    </source>
</evidence>
<dbReference type="GO" id="GO:0006307">
    <property type="term" value="P:DNA alkylation repair"/>
    <property type="evidence" value="ECO:0007669"/>
    <property type="project" value="TreeGrafter"/>
</dbReference>
<organism evidence="3 4">
    <name type="scientific">SAR86 cluster bacterium</name>
    <dbReference type="NCBI Taxonomy" id="2030880"/>
    <lineage>
        <taxon>Bacteria</taxon>
        <taxon>Pseudomonadati</taxon>
        <taxon>Pseudomonadota</taxon>
        <taxon>Gammaproteobacteria</taxon>
        <taxon>SAR86 cluster</taxon>
    </lineage>
</organism>
<comment type="caution">
    <text evidence="3">The sequence shown here is derived from an EMBL/GenBank/DDBJ whole genome shotgun (WGS) entry which is preliminary data.</text>
</comment>
<reference evidence="3" key="1">
    <citation type="submission" date="2020-10" db="EMBL/GenBank/DDBJ databases">
        <title>Microbiome of the Black Sea water column analyzed by genome centric metagenomics.</title>
        <authorList>
            <person name="Cabello-Yeves P.J."/>
            <person name="Callieri C."/>
            <person name="Picazo A."/>
            <person name="Mehrshad M."/>
            <person name="Haro-Moreno J.M."/>
            <person name="Roda-Garcia J."/>
            <person name="Dzembekova N."/>
            <person name="Slabakova V."/>
            <person name="Slabakova N."/>
            <person name="Moncheva S."/>
            <person name="Rodriguez-Valera F."/>
        </authorList>
    </citation>
    <scope>NUCLEOTIDE SEQUENCE</scope>
    <source>
        <strain evidence="3">BS30m-G43</strain>
    </source>
</reference>
<dbReference type="PANTHER" id="PTHR43003:SF5">
    <property type="entry name" value="DNA-3-METHYLADENINE GLYCOSYLASE"/>
    <property type="match status" value="1"/>
</dbReference>
<name>A0A937M2Z4_9GAMM</name>
<dbReference type="GO" id="GO:0008725">
    <property type="term" value="F:DNA-3-methyladenine glycosylase activity"/>
    <property type="evidence" value="ECO:0007669"/>
    <property type="project" value="TreeGrafter"/>
</dbReference>
<dbReference type="Gene3D" id="1.10.1670.40">
    <property type="match status" value="1"/>
</dbReference>
<dbReference type="Proteomes" id="UP000705230">
    <property type="component" value="Unassembled WGS sequence"/>
</dbReference>